<dbReference type="Pfam" id="PF00071">
    <property type="entry name" value="Ras"/>
    <property type="match status" value="1"/>
</dbReference>
<dbReference type="InterPro" id="IPR027417">
    <property type="entry name" value="P-loop_NTPase"/>
</dbReference>
<dbReference type="RefSeq" id="XP_004185057.1">
    <property type="nucleotide sequence ID" value="XM_004185009.1"/>
</dbReference>
<sequence>KSLAVLVETKVDLLFNNNKTTEEHYDFVENDEGIKLAKEIGAFGFFKTSAEYNLNIQKMFEYVCVNSLKYKIPK</sequence>
<dbReference type="SUPFAM" id="SSF52540">
    <property type="entry name" value="P-loop containing nucleoside triphosphate hydrolases"/>
    <property type="match status" value="1"/>
</dbReference>
<dbReference type="VEuPathDB" id="AmoebaDB:EIN_265280"/>
<dbReference type="EMBL" id="KB207046">
    <property type="protein sequence ID" value="ELP85711.1"/>
    <property type="molecule type" value="Genomic_DNA"/>
</dbReference>
<dbReference type="InterPro" id="IPR001806">
    <property type="entry name" value="Small_GTPase"/>
</dbReference>
<evidence type="ECO:0000313" key="2">
    <source>
        <dbReference type="Proteomes" id="UP000014680"/>
    </source>
</evidence>
<gene>
    <name evidence="1" type="ORF">EIN_265280</name>
</gene>
<dbReference type="GO" id="GO:0003924">
    <property type="term" value="F:GTPase activity"/>
    <property type="evidence" value="ECO:0007669"/>
    <property type="project" value="InterPro"/>
</dbReference>
<dbReference type="Proteomes" id="UP000014680">
    <property type="component" value="Unassembled WGS sequence"/>
</dbReference>
<proteinExistence type="predicted"/>
<dbReference type="GeneID" id="14884684"/>
<dbReference type="GO" id="GO:0005525">
    <property type="term" value="F:GTP binding"/>
    <property type="evidence" value="ECO:0007669"/>
    <property type="project" value="InterPro"/>
</dbReference>
<evidence type="ECO:0000313" key="1">
    <source>
        <dbReference type="EMBL" id="ELP85711.1"/>
    </source>
</evidence>
<dbReference type="Gene3D" id="3.40.50.300">
    <property type="entry name" value="P-loop containing nucleotide triphosphate hydrolases"/>
    <property type="match status" value="1"/>
</dbReference>
<organism evidence="1 2">
    <name type="scientific">Entamoeba invadens IP1</name>
    <dbReference type="NCBI Taxonomy" id="370355"/>
    <lineage>
        <taxon>Eukaryota</taxon>
        <taxon>Amoebozoa</taxon>
        <taxon>Evosea</taxon>
        <taxon>Archamoebae</taxon>
        <taxon>Mastigamoebida</taxon>
        <taxon>Entamoebidae</taxon>
        <taxon>Entamoeba</taxon>
    </lineage>
</organism>
<reference evidence="1 2" key="1">
    <citation type="submission" date="2012-10" db="EMBL/GenBank/DDBJ databases">
        <authorList>
            <person name="Zafar N."/>
            <person name="Inman J."/>
            <person name="Hall N."/>
            <person name="Lorenzi H."/>
            <person name="Caler E."/>
        </authorList>
    </citation>
    <scope>NUCLEOTIDE SEQUENCE [LARGE SCALE GENOMIC DNA]</scope>
    <source>
        <strain evidence="1 2">IP1</strain>
    </source>
</reference>
<dbReference type="KEGG" id="eiv:EIN_265280"/>
<keyword evidence="2" id="KW-1185">Reference proteome</keyword>
<name>A0A0A1TWW6_ENTIV</name>
<dbReference type="AlphaFoldDB" id="A0A0A1TWW6"/>
<accession>A0A0A1TWW6</accession>
<feature type="non-terminal residue" evidence="1">
    <location>
        <position position="1"/>
    </location>
</feature>
<protein>
    <submittedName>
        <fullName evidence="1">Uncharacterized protein</fullName>
    </submittedName>
</protein>